<dbReference type="EMBL" id="JAYKLX010000008">
    <property type="protein sequence ID" value="MEB3347157.1"/>
    <property type="molecule type" value="Genomic_DNA"/>
</dbReference>
<dbReference type="PROSITE" id="PS51257">
    <property type="entry name" value="PROKAR_LIPOPROTEIN"/>
    <property type="match status" value="1"/>
</dbReference>
<dbReference type="RefSeq" id="WP_324181184.1">
    <property type="nucleotide sequence ID" value="NZ_BAABAW010000025.1"/>
</dbReference>
<name>A0ABU5ZZ26_9FLAO</name>
<proteinExistence type="predicted"/>
<evidence type="ECO:0008006" key="4">
    <source>
        <dbReference type="Google" id="ProtNLM"/>
    </source>
</evidence>
<dbReference type="Proteomes" id="UP001327027">
    <property type="component" value="Unassembled WGS sequence"/>
</dbReference>
<accession>A0ABU5ZZ26</accession>
<protein>
    <recommendedName>
        <fullName evidence="4">Lipocalin-like protein</fullName>
    </recommendedName>
</protein>
<organism evidence="2 3">
    <name type="scientific">Aquimarina gracilis</name>
    <dbReference type="NCBI Taxonomy" id="874422"/>
    <lineage>
        <taxon>Bacteria</taxon>
        <taxon>Pseudomonadati</taxon>
        <taxon>Bacteroidota</taxon>
        <taxon>Flavobacteriia</taxon>
        <taxon>Flavobacteriales</taxon>
        <taxon>Flavobacteriaceae</taxon>
        <taxon>Aquimarina</taxon>
    </lineage>
</organism>
<feature type="signal peptide" evidence="1">
    <location>
        <begin position="1"/>
        <end position="29"/>
    </location>
</feature>
<sequence length="158" mass="17945">MRKLLRAYATRWIVLLLIFYSCGSSGAKAPEVTITGSWKLIQEYSNEGEDTPLKEFLLSTCDKETTLEIFDTGKFLEKSYYENSSMAGECAKDSQDTNGKWKKSTNGMYLFMYQKNNALMLKGATVTIEKGNLVVNAIYNDKDLGPKTQLRFIYARVQ</sequence>
<comment type="caution">
    <text evidence="2">The sequence shown here is derived from an EMBL/GenBank/DDBJ whole genome shotgun (WGS) entry which is preliminary data.</text>
</comment>
<feature type="chain" id="PRO_5046630227" description="Lipocalin-like protein" evidence="1">
    <location>
        <begin position="30"/>
        <end position="158"/>
    </location>
</feature>
<evidence type="ECO:0000313" key="3">
    <source>
        <dbReference type="Proteomes" id="UP001327027"/>
    </source>
</evidence>
<evidence type="ECO:0000256" key="1">
    <source>
        <dbReference type="SAM" id="SignalP"/>
    </source>
</evidence>
<evidence type="ECO:0000313" key="2">
    <source>
        <dbReference type="EMBL" id="MEB3347157.1"/>
    </source>
</evidence>
<gene>
    <name evidence="2" type="ORF">U6A24_16910</name>
</gene>
<reference evidence="2 3" key="1">
    <citation type="journal article" date="2013" name="Int. J. Syst. Evol. Microbiol.">
        <title>Aquimarina gracilis sp. nov., isolated from the gut microflora of a mussel, Mytilus coruscus, and emended description of Aquimarina spongiae.</title>
        <authorList>
            <person name="Park S.C."/>
            <person name="Choe H.N."/>
            <person name="Baik K.S."/>
            <person name="Seong C.N."/>
        </authorList>
    </citation>
    <scope>NUCLEOTIDE SEQUENCE [LARGE SCALE GENOMIC DNA]</scope>
    <source>
        <strain evidence="2 3">PSC32</strain>
    </source>
</reference>
<keyword evidence="3" id="KW-1185">Reference proteome</keyword>
<keyword evidence="1" id="KW-0732">Signal</keyword>